<protein>
    <submittedName>
        <fullName evidence="1">Uncharacterized protein</fullName>
    </submittedName>
</protein>
<reference evidence="1" key="2">
    <citation type="submission" date="2014-02" db="EMBL/GenBank/DDBJ databases">
        <title>Complete DNA sequence of /Kuraishia capsulata/ illustrates novel genomic features among budding yeasts (/Saccharomycotina/).</title>
        <authorList>
            <person name="Morales L."/>
            <person name="Noel B."/>
            <person name="Porcel B."/>
            <person name="Marcet-Houben M."/>
            <person name="Hullo M-F."/>
            <person name="Sacerdot C."/>
            <person name="Tekaia F."/>
            <person name="Leh-Louis V."/>
            <person name="Despons L."/>
            <person name="Khanna V."/>
            <person name="Aury J-M."/>
            <person name="Barbe V."/>
            <person name="Couloux A."/>
            <person name="Labadie K."/>
            <person name="Pelletier E."/>
            <person name="Souciet J-L."/>
            <person name="Boekhout T."/>
            <person name="Gabaldon T."/>
            <person name="Wincker P."/>
            <person name="Dujon B."/>
        </authorList>
    </citation>
    <scope>NUCLEOTIDE SEQUENCE</scope>
    <source>
        <strain evidence="1">CBS 1993</strain>
    </source>
</reference>
<evidence type="ECO:0000313" key="1">
    <source>
        <dbReference type="EMBL" id="CDK28224.1"/>
    </source>
</evidence>
<keyword evidence="2" id="KW-1185">Reference proteome</keyword>
<sequence length="370" mass="42279">MLKSTILRSKKNLRCLHQLRSLSTQQLLEILPAKKTVNRVLYDMNARLTWKKYLPILKALYESPDDAIIPKYAKAADLTLFQKVLKEIRTSTHQTDKRLLRLEETLIERSAEMGDNDAVSMLAFSALRDEKMEKFSLDDRNYSKKLIANLLEIKHPLALKLAGDYAYSKGRIQDAENHYHSFLELDDQSFLASETFKTLGHISFAKPDLNSAKVYLEKSINLAPLRKVPECHFLLGQIYGDDAQRSRYHFEMSATQGFKESFAQLGFLELNYFGNTDKAFEWFKLGVELGDINCLVGCFDCFVKQERWEQAHGAMLRIQSFNELREKSGSGAVVDLASIREKAIAKVMEHHNIKSQPDVSTGGEGSRWDA</sequence>
<gene>
    <name evidence="1" type="ORF">KUCA_T00004206001</name>
</gene>
<dbReference type="EMBL" id="HG793129">
    <property type="protein sequence ID" value="CDK28224.1"/>
    <property type="molecule type" value="Genomic_DNA"/>
</dbReference>
<organism evidence="1 2">
    <name type="scientific">Kuraishia capsulata CBS 1993</name>
    <dbReference type="NCBI Taxonomy" id="1382522"/>
    <lineage>
        <taxon>Eukaryota</taxon>
        <taxon>Fungi</taxon>
        <taxon>Dikarya</taxon>
        <taxon>Ascomycota</taxon>
        <taxon>Saccharomycotina</taxon>
        <taxon>Pichiomycetes</taxon>
        <taxon>Pichiales</taxon>
        <taxon>Pichiaceae</taxon>
        <taxon>Kuraishia</taxon>
    </lineage>
</organism>
<dbReference type="OrthoDB" id="1658288at2759"/>
<dbReference type="RefSeq" id="XP_022460214.1">
    <property type="nucleotide sequence ID" value="XM_022600916.1"/>
</dbReference>
<dbReference type="GeneID" id="34521602"/>
<reference evidence="1" key="1">
    <citation type="submission" date="2013-12" db="EMBL/GenBank/DDBJ databases">
        <authorList>
            <person name="Genoscope - CEA"/>
        </authorList>
    </citation>
    <scope>NUCLEOTIDE SEQUENCE</scope>
    <source>
        <strain evidence="1">CBS 1993</strain>
    </source>
</reference>
<proteinExistence type="predicted"/>
<accession>W6MNI1</accession>
<name>W6MNI1_9ASCO</name>
<dbReference type="STRING" id="1382522.W6MNI1"/>
<dbReference type="InterPro" id="IPR011990">
    <property type="entry name" value="TPR-like_helical_dom_sf"/>
</dbReference>
<evidence type="ECO:0000313" key="2">
    <source>
        <dbReference type="Proteomes" id="UP000019384"/>
    </source>
</evidence>
<dbReference type="Gene3D" id="1.25.40.10">
    <property type="entry name" value="Tetratricopeptide repeat domain"/>
    <property type="match status" value="2"/>
</dbReference>
<dbReference type="SUPFAM" id="SSF81901">
    <property type="entry name" value="HCP-like"/>
    <property type="match status" value="1"/>
</dbReference>
<dbReference type="Proteomes" id="UP000019384">
    <property type="component" value="Unassembled WGS sequence"/>
</dbReference>
<dbReference type="HOGENOM" id="CLU_047859_0_0_1"/>
<dbReference type="AlphaFoldDB" id="W6MNI1"/>